<comment type="caution">
    <text evidence="1">The sequence shown here is derived from an EMBL/GenBank/DDBJ whole genome shotgun (WGS) entry which is preliminary data.</text>
</comment>
<name>A0A9X9Q066_GULGU</name>
<evidence type="ECO:0000313" key="2">
    <source>
        <dbReference type="Proteomes" id="UP000269945"/>
    </source>
</evidence>
<dbReference type="Proteomes" id="UP000269945">
    <property type="component" value="Unassembled WGS sequence"/>
</dbReference>
<dbReference type="AlphaFoldDB" id="A0A9X9Q066"/>
<protein>
    <submittedName>
        <fullName evidence="1">Uncharacterized protein</fullName>
    </submittedName>
</protein>
<reference evidence="1 2" key="1">
    <citation type="submission" date="2018-10" db="EMBL/GenBank/DDBJ databases">
        <authorList>
            <person name="Ekblom R."/>
            <person name="Jareborg N."/>
        </authorList>
    </citation>
    <scope>NUCLEOTIDE SEQUENCE [LARGE SCALE GENOMIC DNA]</scope>
    <source>
        <tissue evidence="1">Muscle</tissue>
    </source>
</reference>
<accession>A0A9X9Q066</accession>
<dbReference type="EMBL" id="CYRY02013551">
    <property type="protein sequence ID" value="VCW84124.1"/>
    <property type="molecule type" value="Genomic_DNA"/>
</dbReference>
<keyword evidence="2" id="KW-1185">Reference proteome</keyword>
<organism evidence="1 2">
    <name type="scientific">Gulo gulo</name>
    <name type="common">Wolverine</name>
    <name type="synonym">Gluton</name>
    <dbReference type="NCBI Taxonomy" id="48420"/>
    <lineage>
        <taxon>Eukaryota</taxon>
        <taxon>Metazoa</taxon>
        <taxon>Chordata</taxon>
        <taxon>Craniata</taxon>
        <taxon>Vertebrata</taxon>
        <taxon>Euteleostomi</taxon>
        <taxon>Mammalia</taxon>
        <taxon>Eutheria</taxon>
        <taxon>Laurasiatheria</taxon>
        <taxon>Carnivora</taxon>
        <taxon>Caniformia</taxon>
        <taxon>Musteloidea</taxon>
        <taxon>Mustelidae</taxon>
        <taxon>Guloninae</taxon>
        <taxon>Gulo</taxon>
    </lineage>
</organism>
<evidence type="ECO:0000313" key="1">
    <source>
        <dbReference type="EMBL" id="VCW84124.1"/>
    </source>
</evidence>
<sequence length="79" mass="8792">SFCSQQGRCARIDERSSYLQIIGNGTQQEAFHSLSHPSFPGSSLSLKKQIGTWRKWLCIECRGVSPVAPVLDVLLFLLV</sequence>
<proteinExistence type="predicted"/>
<feature type="non-terminal residue" evidence="1">
    <location>
        <position position="1"/>
    </location>
</feature>
<gene>
    <name evidence="1" type="ORF">BN2614_LOCUS3</name>
</gene>